<dbReference type="VEuPathDB" id="FungiDB:ASPCADRAFT_42440"/>
<evidence type="ECO:0000256" key="8">
    <source>
        <dbReference type="ARBA" id="ARBA00023136"/>
    </source>
</evidence>
<keyword evidence="14" id="KW-1185">Reference proteome</keyword>
<sequence length="601" mass="64036">MAGKETALPYEEPSISTVLNQTGFLLVLNLINVCLDKLLYCGLIGQLFIGILWGTPGAKWLDRDTETVIQQLGYLGLIMLVYEGGLSTSLPSVRANLWLSIAVALTGIGTPMALSFILMELVSATPLQAFAAGAALSATSLGTTFTILSTTGLIKTRLGTVTTSAAMLDDVVGLVMVQIITNIGGSSDSFSAVTVIRPVFVSIGFGVGVVLGCRLCIRPILRIIFAKRDKLPAFTKTIQFAFLAYTCLLIGLVAGATYAGTSNLFAAYLAGVMTSWIDDFFEENLRRECHAATSSNDAAKSSREGIPQAQTPGCSDDQPAQDMQGSSHPAAPSVPHKKPPSGLLAYEIYYAAPVGRILTPLFFASIGFAIPITEMFSGTVVWKGIVYAVLMSLGKMATGVWLVRLSLLGQVSRAIRALTAPLKYVVLFCTHLHKAEYKTPDRQEQGNHDDQEGNRSLEQPVARDESEQQTGSDLNSNLEGHGERQTNKAVKEHTGHPNQPTSSVSPPPKPKSLYPPSILGLAMVARGEVGYLVASLAESKGIFGKSPSGSSSDTYLVVIWAISLCTLIGPMSVGTLVRRVKSLQQRRIDSGGPAPLGVWGI</sequence>
<dbReference type="InterPro" id="IPR006153">
    <property type="entry name" value="Cation/H_exchanger_TM"/>
</dbReference>
<dbReference type="EMBL" id="KV907495">
    <property type="protein sequence ID" value="OOF99064.1"/>
    <property type="molecule type" value="Genomic_DNA"/>
</dbReference>
<dbReference type="AlphaFoldDB" id="A0A1R3RX36"/>
<evidence type="ECO:0000256" key="2">
    <source>
        <dbReference type="ARBA" id="ARBA00022448"/>
    </source>
</evidence>
<dbReference type="GO" id="GO:0015297">
    <property type="term" value="F:antiporter activity"/>
    <property type="evidence" value="ECO:0007669"/>
    <property type="project" value="UniProtKB-KW"/>
</dbReference>
<dbReference type="GO" id="GO:1902600">
    <property type="term" value="P:proton transmembrane transport"/>
    <property type="evidence" value="ECO:0007669"/>
    <property type="project" value="InterPro"/>
</dbReference>
<feature type="transmembrane region" description="Helical" evidence="11">
    <location>
        <begin position="38"/>
        <end position="56"/>
    </location>
</feature>
<feature type="transmembrane region" description="Helical" evidence="11">
    <location>
        <begin position="97"/>
        <end position="118"/>
    </location>
</feature>
<evidence type="ECO:0000313" key="13">
    <source>
        <dbReference type="EMBL" id="OOF99064.1"/>
    </source>
</evidence>
<dbReference type="GO" id="GO:0016020">
    <property type="term" value="C:membrane"/>
    <property type="evidence" value="ECO:0007669"/>
    <property type="project" value="UniProtKB-SubCell"/>
</dbReference>
<dbReference type="PANTHER" id="PTHR43562:SF3">
    <property type="entry name" value="SODIUM ION_PROTON EXCHANGER (EUROFUNG)"/>
    <property type="match status" value="1"/>
</dbReference>
<feature type="transmembrane region" description="Helical" evidence="11">
    <location>
        <begin position="166"/>
        <end position="183"/>
    </location>
</feature>
<feature type="transmembrane region" description="Helical" evidence="11">
    <location>
        <begin position="195"/>
        <end position="217"/>
    </location>
</feature>
<feature type="transmembrane region" description="Helical" evidence="11">
    <location>
        <begin position="130"/>
        <end position="154"/>
    </location>
</feature>
<name>A0A1R3RX36_ASPC5</name>
<comment type="subcellular location">
    <subcellularLocation>
        <location evidence="1">Membrane</location>
        <topology evidence="1">Multi-pass membrane protein</topology>
    </subcellularLocation>
</comment>
<feature type="region of interest" description="Disordered" evidence="10">
    <location>
        <begin position="292"/>
        <end position="336"/>
    </location>
</feature>
<feature type="compositionally biased region" description="Basic and acidic residues" evidence="10">
    <location>
        <begin position="439"/>
        <end position="466"/>
    </location>
</feature>
<keyword evidence="4 11" id="KW-0812">Transmembrane</keyword>
<evidence type="ECO:0000259" key="12">
    <source>
        <dbReference type="Pfam" id="PF00999"/>
    </source>
</evidence>
<feature type="transmembrane region" description="Helical" evidence="11">
    <location>
        <begin position="557"/>
        <end position="577"/>
    </location>
</feature>
<evidence type="ECO:0000256" key="10">
    <source>
        <dbReference type="SAM" id="MobiDB-lite"/>
    </source>
</evidence>
<evidence type="ECO:0000256" key="6">
    <source>
        <dbReference type="ARBA" id="ARBA00023053"/>
    </source>
</evidence>
<dbReference type="InterPro" id="IPR038770">
    <property type="entry name" value="Na+/solute_symporter_sf"/>
</dbReference>
<evidence type="ECO:0000256" key="1">
    <source>
        <dbReference type="ARBA" id="ARBA00004141"/>
    </source>
</evidence>
<keyword evidence="3" id="KW-0050">Antiport</keyword>
<keyword evidence="5 11" id="KW-1133">Transmembrane helix</keyword>
<feature type="transmembrane region" description="Helical" evidence="11">
    <location>
        <begin position="68"/>
        <end position="85"/>
    </location>
</feature>
<feature type="transmembrane region" description="Helical" evidence="11">
    <location>
        <begin position="384"/>
        <end position="403"/>
    </location>
</feature>
<keyword evidence="7" id="KW-0406">Ion transport</keyword>
<keyword evidence="9" id="KW-0739">Sodium transport</keyword>
<keyword evidence="8 11" id="KW-0472">Membrane</keyword>
<evidence type="ECO:0000256" key="7">
    <source>
        <dbReference type="ARBA" id="ARBA00023065"/>
    </source>
</evidence>
<feature type="compositionally biased region" description="Basic and acidic residues" evidence="10">
    <location>
        <begin position="480"/>
        <end position="495"/>
    </location>
</feature>
<feature type="transmembrane region" description="Helical" evidence="11">
    <location>
        <begin position="14"/>
        <end position="31"/>
    </location>
</feature>
<protein>
    <recommendedName>
        <fullName evidence="12">Cation/H+ exchanger transmembrane domain-containing protein</fullName>
    </recommendedName>
</protein>
<evidence type="ECO:0000313" key="14">
    <source>
        <dbReference type="Proteomes" id="UP000188318"/>
    </source>
</evidence>
<feature type="compositionally biased region" description="Polar residues" evidence="10">
    <location>
        <begin position="468"/>
        <end position="478"/>
    </location>
</feature>
<dbReference type="OrthoDB" id="1288932at2759"/>
<dbReference type="Gene3D" id="1.20.1530.20">
    <property type="match status" value="2"/>
</dbReference>
<reference evidence="14" key="1">
    <citation type="journal article" date="2017" name="Genome Biol.">
        <title>Comparative genomics reveals high biological diversity and specific adaptations in the industrially and medically important fungal genus Aspergillus.</title>
        <authorList>
            <person name="de Vries R.P."/>
            <person name="Riley R."/>
            <person name="Wiebenga A."/>
            <person name="Aguilar-Osorio G."/>
            <person name="Amillis S."/>
            <person name="Uchima C.A."/>
            <person name="Anderluh G."/>
            <person name="Asadollahi M."/>
            <person name="Askin M."/>
            <person name="Barry K."/>
            <person name="Battaglia E."/>
            <person name="Bayram O."/>
            <person name="Benocci T."/>
            <person name="Braus-Stromeyer S.A."/>
            <person name="Caldana C."/>
            <person name="Canovas D."/>
            <person name="Cerqueira G.C."/>
            <person name="Chen F."/>
            <person name="Chen W."/>
            <person name="Choi C."/>
            <person name="Clum A."/>
            <person name="Dos Santos R.A."/>
            <person name="Damasio A.R."/>
            <person name="Diallinas G."/>
            <person name="Emri T."/>
            <person name="Fekete E."/>
            <person name="Flipphi M."/>
            <person name="Freyberg S."/>
            <person name="Gallo A."/>
            <person name="Gournas C."/>
            <person name="Habgood R."/>
            <person name="Hainaut M."/>
            <person name="Harispe M.L."/>
            <person name="Henrissat B."/>
            <person name="Hilden K.S."/>
            <person name="Hope R."/>
            <person name="Hossain A."/>
            <person name="Karabika E."/>
            <person name="Karaffa L."/>
            <person name="Karanyi Z."/>
            <person name="Krasevec N."/>
            <person name="Kuo A."/>
            <person name="Kusch H."/>
            <person name="LaButti K."/>
            <person name="Lagendijk E.L."/>
            <person name="Lapidus A."/>
            <person name="Levasseur A."/>
            <person name="Lindquist E."/>
            <person name="Lipzen A."/>
            <person name="Logrieco A.F."/>
            <person name="MacCabe A."/>
            <person name="Maekelae M.R."/>
            <person name="Malavazi I."/>
            <person name="Melin P."/>
            <person name="Meyer V."/>
            <person name="Mielnichuk N."/>
            <person name="Miskei M."/>
            <person name="Molnar A.P."/>
            <person name="Mule G."/>
            <person name="Ngan C.Y."/>
            <person name="Orejas M."/>
            <person name="Orosz E."/>
            <person name="Ouedraogo J.P."/>
            <person name="Overkamp K.M."/>
            <person name="Park H.-S."/>
            <person name="Perrone G."/>
            <person name="Piumi F."/>
            <person name="Punt P.J."/>
            <person name="Ram A.F."/>
            <person name="Ramon A."/>
            <person name="Rauscher S."/>
            <person name="Record E."/>
            <person name="Riano-Pachon D.M."/>
            <person name="Robert V."/>
            <person name="Roehrig J."/>
            <person name="Ruller R."/>
            <person name="Salamov A."/>
            <person name="Salih N.S."/>
            <person name="Samson R.A."/>
            <person name="Sandor E."/>
            <person name="Sanguinetti M."/>
            <person name="Schuetze T."/>
            <person name="Sepcic K."/>
            <person name="Shelest E."/>
            <person name="Sherlock G."/>
            <person name="Sophianopoulou V."/>
            <person name="Squina F.M."/>
            <person name="Sun H."/>
            <person name="Susca A."/>
            <person name="Todd R.B."/>
            <person name="Tsang A."/>
            <person name="Unkles S.E."/>
            <person name="van de Wiele N."/>
            <person name="van Rossen-Uffink D."/>
            <person name="Oliveira J.V."/>
            <person name="Vesth T.C."/>
            <person name="Visser J."/>
            <person name="Yu J.-H."/>
            <person name="Zhou M."/>
            <person name="Andersen M.R."/>
            <person name="Archer D.B."/>
            <person name="Baker S.E."/>
            <person name="Benoit I."/>
            <person name="Brakhage A.A."/>
            <person name="Braus G.H."/>
            <person name="Fischer R."/>
            <person name="Frisvad J.C."/>
            <person name="Goldman G.H."/>
            <person name="Houbraken J."/>
            <person name="Oakley B."/>
            <person name="Pocsi I."/>
            <person name="Scazzocchio C."/>
            <person name="Seiboth B."/>
            <person name="vanKuyk P.A."/>
            <person name="Wortman J."/>
            <person name="Dyer P.S."/>
            <person name="Grigoriev I.V."/>
        </authorList>
    </citation>
    <scope>NUCLEOTIDE SEQUENCE [LARGE SCALE GENOMIC DNA]</scope>
    <source>
        <strain evidence="14">ITEM 5010</strain>
    </source>
</reference>
<evidence type="ECO:0000256" key="4">
    <source>
        <dbReference type="ARBA" id="ARBA00022692"/>
    </source>
</evidence>
<dbReference type="GO" id="GO:0006814">
    <property type="term" value="P:sodium ion transport"/>
    <property type="evidence" value="ECO:0007669"/>
    <property type="project" value="UniProtKB-KW"/>
</dbReference>
<evidence type="ECO:0000256" key="11">
    <source>
        <dbReference type="SAM" id="Phobius"/>
    </source>
</evidence>
<accession>A0A1R3RX36</accession>
<feature type="transmembrane region" description="Helical" evidence="11">
    <location>
        <begin position="238"/>
        <end position="259"/>
    </location>
</feature>
<dbReference type="PANTHER" id="PTHR43562">
    <property type="entry name" value="NAPA-TYPE SODIUM/HYDROGEN ANTIPORTER"/>
    <property type="match status" value="1"/>
</dbReference>
<feature type="transmembrane region" description="Helical" evidence="11">
    <location>
        <begin position="348"/>
        <end position="372"/>
    </location>
</feature>
<dbReference type="Pfam" id="PF00999">
    <property type="entry name" value="Na_H_Exchanger"/>
    <property type="match status" value="1"/>
</dbReference>
<evidence type="ECO:0000256" key="9">
    <source>
        <dbReference type="ARBA" id="ARBA00023201"/>
    </source>
</evidence>
<feature type="region of interest" description="Disordered" evidence="10">
    <location>
        <begin position="439"/>
        <end position="511"/>
    </location>
</feature>
<proteinExistence type="predicted"/>
<dbReference type="OMA" id="TWAITLC"/>
<dbReference type="Proteomes" id="UP000188318">
    <property type="component" value="Unassembled WGS sequence"/>
</dbReference>
<keyword evidence="6" id="KW-0915">Sodium</keyword>
<keyword evidence="2" id="KW-0813">Transport</keyword>
<gene>
    <name evidence="13" type="ORF">ASPCADRAFT_42440</name>
</gene>
<feature type="domain" description="Cation/H+ exchanger transmembrane" evidence="12">
    <location>
        <begin position="41"/>
        <end position="278"/>
    </location>
</feature>
<evidence type="ECO:0000256" key="5">
    <source>
        <dbReference type="ARBA" id="ARBA00022989"/>
    </source>
</evidence>
<organism evidence="13 14">
    <name type="scientific">Aspergillus carbonarius (strain ITEM 5010)</name>
    <dbReference type="NCBI Taxonomy" id="602072"/>
    <lineage>
        <taxon>Eukaryota</taxon>
        <taxon>Fungi</taxon>
        <taxon>Dikarya</taxon>
        <taxon>Ascomycota</taxon>
        <taxon>Pezizomycotina</taxon>
        <taxon>Eurotiomycetes</taxon>
        <taxon>Eurotiomycetidae</taxon>
        <taxon>Eurotiales</taxon>
        <taxon>Aspergillaceae</taxon>
        <taxon>Aspergillus</taxon>
        <taxon>Aspergillus subgen. Circumdati</taxon>
    </lineage>
</organism>
<evidence type="ECO:0000256" key="3">
    <source>
        <dbReference type="ARBA" id="ARBA00022449"/>
    </source>
</evidence>